<sequence>MDDYNNPSEMSPQNILQPSDLRASVPIMNSKLNDDISATDFTQTSVQPRNIVEPKRKKRATDAGVLLAIPPPIYYPDLKKSTITTKSSTARTPDPVRSWTSFVEKVESHEFDKTLKQGKKPDFRQYDDVDDISNEEDVRQALSVNMFENLNNITVSRQPREKFKRISTEDNVKGEPDFIYKQRDKLLLAVEVKTFWVLNLKVCESLAEKYEDDIERKYSRTIPPNSGKEISVVDILRQVFGYLVVNNLQYGVLSTYNQSWFLRRPKYEPRALEISPTIDVRSRHPTLFQCYAFVQHLARVDTNSPSPGPTPPSSPPPSDDDSFESSDNNIDSGSDYEESLNSKQKRKRRSKGR</sequence>
<feature type="compositionally biased region" description="Pro residues" evidence="1">
    <location>
        <begin position="306"/>
        <end position="317"/>
    </location>
</feature>
<comment type="caution">
    <text evidence="2">The sequence shown here is derived from an EMBL/GenBank/DDBJ whole genome shotgun (WGS) entry which is preliminary data.</text>
</comment>
<dbReference type="EMBL" id="CAJVPP010006298">
    <property type="protein sequence ID" value="CAG8676473.1"/>
    <property type="molecule type" value="Genomic_DNA"/>
</dbReference>
<keyword evidence="3" id="KW-1185">Reference proteome</keyword>
<gene>
    <name evidence="2" type="ORF">FMOSSE_LOCUS12669</name>
</gene>
<dbReference type="AlphaFoldDB" id="A0A9N9EIM9"/>
<feature type="region of interest" description="Disordered" evidence="1">
    <location>
        <begin position="1"/>
        <end position="22"/>
    </location>
</feature>
<proteinExistence type="predicted"/>
<evidence type="ECO:0000313" key="2">
    <source>
        <dbReference type="EMBL" id="CAG8676473.1"/>
    </source>
</evidence>
<protein>
    <submittedName>
        <fullName evidence="2">10839_t:CDS:1</fullName>
    </submittedName>
</protein>
<evidence type="ECO:0000313" key="3">
    <source>
        <dbReference type="Proteomes" id="UP000789375"/>
    </source>
</evidence>
<name>A0A9N9EIM9_FUNMO</name>
<accession>A0A9N9EIM9</accession>
<feature type="compositionally biased region" description="Basic residues" evidence="1">
    <location>
        <begin position="343"/>
        <end position="353"/>
    </location>
</feature>
<dbReference type="Proteomes" id="UP000789375">
    <property type="component" value="Unassembled WGS sequence"/>
</dbReference>
<evidence type="ECO:0000256" key="1">
    <source>
        <dbReference type="SAM" id="MobiDB-lite"/>
    </source>
</evidence>
<feature type="region of interest" description="Disordered" evidence="1">
    <location>
        <begin position="301"/>
        <end position="353"/>
    </location>
</feature>
<reference evidence="2" key="1">
    <citation type="submission" date="2021-06" db="EMBL/GenBank/DDBJ databases">
        <authorList>
            <person name="Kallberg Y."/>
            <person name="Tangrot J."/>
            <person name="Rosling A."/>
        </authorList>
    </citation>
    <scope>NUCLEOTIDE SEQUENCE</scope>
    <source>
        <strain evidence="2">87-6 pot B 2015</strain>
    </source>
</reference>
<organism evidence="2 3">
    <name type="scientific">Funneliformis mosseae</name>
    <name type="common">Endomycorrhizal fungus</name>
    <name type="synonym">Glomus mosseae</name>
    <dbReference type="NCBI Taxonomy" id="27381"/>
    <lineage>
        <taxon>Eukaryota</taxon>
        <taxon>Fungi</taxon>
        <taxon>Fungi incertae sedis</taxon>
        <taxon>Mucoromycota</taxon>
        <taxon>Glomeromycotina</taxon>
        <taxon>Glomeromycetes</taxon>
        <taxon>Glomerales</taxon>
        <taxon>Glomeraceae</taxon>
        <taxon>Funneliformis</taxon>
    </lineage>
</organism>
<feature type="compositionally biased region" description="Polar residues" evidence="1">
    <location>
        <begin position="1"/>
        <end position="17"/>
    </location>
</feature>